<dbReference type="InterPro" id="IPR040961">
    <property type="entry name" value="CSN5_C"/>
</dbReference>
<accession>A0A2H4SAA4</accession>
<dbReference type="InterPro" id="IPR023631">
    <property type="entry name" value="Amidase_dom"/>
</dbReference>
<evidence type="ECO:0000256" key="3">
    <source>
        <dbReference type="ARBA" id="ARBA00014880"/>
    </source>
</evidence>
<organism evidence="11 12">
    <name type="scientific">Cordyceps militaris</name>
    <name type="common">Caterpillar fungus</name>
    <name type="synonym">Clavaria militaris</name>
    <dbReference type="NCBI Taxonomy" id="73501"/>
    <lineage>
        <taxon>Eukaryota</taxon>
        <taxon>Fungi</taxon>
        <taxon>Dikarya</taxon>
        <taxon>Ascomycota</taxon>
        <taxon>Pezizomycotina</taxon>
        <taxon>Sordariomycetes</taxon>
        <taxon>Hypocreomycetidae</taxon>
        <taxon>Hypocreales</taxon>
        <taxon>Cordycipitaceae</taxon>
        <taxon>Cordyceps</taxon>
    </lineage>
</organism>
<keyword evidence="6" id="KW-0736">Signalosome</keyword>
<dbReference type="Proteomes" id="UP000323067">
    <property type="component" value="Chromosome vi"/>
</dbReference>
<dbReference type="Gene3D" id="3.90.1300.10">
    <property type="entry name" value="Amidase signature (AS) domain"/>
    <property type="match status" value="1"/>
</dbReference>
<dbReference type="PROSITE" id="PS50249">
    <property type="entry name" value="MPN"/>
    <property type="match status" value="1"/>
</dbReference>
<dbReference type="VEuPathDB" id="FungiDB:CCM_02581"/>
<dbReference type="SUPFAM" id="SSF75304">
    <property type="entry name" value="Amidase signature (AS) enzymes"/>
    <property type="match status" value="1"/>
</dbReference>
<evidence type="ECO:0000313" key="11">
    <source>
        <dbReference type="EMBL" id="ATY60017.1"/>
    </source>
</evidence>
<evidence type="ECO:0000313" key="12">
    <source>
        <dbReference type="Proteomes" id="UP000323067"/>
    </source>
</evidence>
<dbReference type="OrthoDB" id="566138at2759"/>
<evidence type="ECO:0000259" key="10">
    <source>
        <dbReference type="PROSITE" id="PS50249"/>
    </source>
</evidence>
<dbReference type="Pfam" id="PF01398">
    <property type="entry name" value="JAB"/>
    <property type="match status" value="1"/>
</dbReference>
<dbReference type="GO" id="GO:0046872">
    <property type="term" value="F:metal ion binding"/>
    <property type="evidence" value="ECO:0007669"/>
    <property type="project" value="UniProtKB-KW"/>
</dbReference>
<dbReference type="SMART" id="SM00232">
    <property type="entry name" value="JAB_MPN"/>
    <property type="match status" value="1"/>
</dbReference>
<evidence type="ECO:0000256" key="5">
    <source>
        <dbReference type="ARBA" id="ARBA00022723"/>
    </source>
</evidence>
<dbReference type="FunFam" id="3.40.140.10:FF:000003">
    <property type="entry name" value="COP9 signalosome complex subunit 5"/>
    <property type="match status" value="1"/>
</dbReference>
<keyword evidence="7" id="KW-0378">Hydrolase</keyword>
<dbReference type="InterPro" id="IPR000555">
    <property type="entry name" value="JAMM/MPN+_dom"/>
</dbReference>
<evidence type="ECO:0000256" key="9">
    <source>
        <dbReference type="ARBA" id="ARBA00023049"/>
    </source>
</evidence>
<dbReference type="VEuPathDB" id="FungiDB:CCM_02582"/>
<keyword evidence="5" id="KW-0479">Metal-binding</keyword>
<dbReference type="InterPro" id="IPR036928">
    <property type="entry name" value="AS_sf"/>
</dbReference>
<dbReference type="SUPFAM" id="SSF102712">
    <property type="entry name" value="JAB1/MPN domain"/>
    <property type="match status" value="1"/>
</dbReference>
<evidence type="ECO:0000256" key="4">
    <source>
        <dbReference type="ARBA" id="ARBA00022670"/>
    </source>
</evidence>
<evidence type="ECO:0000256" key="7">
    <source>
        <dbReference type="ARBA" id="ARBA00022801"/>
    </source>
</evidence>
<name>A0A2H4SAA4_CORMI</name>
<dbReference type="GO" id="GO:0000338">
    <property type="term" value="P:protein deneddylation"/>
    <property type="evidence" value="ECO:0007669"/>
    <property type="project" value="UniProtKB-ARBA"/>
</dbReference>
<evidence type="ECO:0000256" key="1">
    <source>
        <dbReference type="ARBA" id="ARBA00006008"/>
    </source>
</evidence>
<keyword evidence="4" id="KW-0645">Protease</keyword>
<proteinExistence type="inferred from homology"/>
<comment type="similarity">
    <text evidence="1">Belongs to the peptidase M67A family. CSN5 subfamily.</text>
</comment>
<dbReference type="VEuPathDB" id="FungiDB:A9K55_006344"/>
<dbReference type="AlphaFoldDB" id="A0A2H4SAA4"/>
<reference evidence="11 12" key="1">
    <citation type="journal article" date="2017" name="BMC Genomics">
        <title>Chromosome level assembly and secondary metabolite potential of the parasitic fungus Cordyceps militaris.</title>
        <authorList>
            <person name="Kramer G.J."/>
            <person name="Nodwell J.R."/>
        </authorList>
    </citation>
    <scope>NUCLEOTIDE SEQUENCE [LARGE SCALE GENOMIC DNA]</scope>
    <source>
        <strain evidence="11 12">ATCC 34164</strain>
    </source>
</reference>
<keyword evidence="8" id="KW-0862">Zinc</keyword>
<sequence length="880" mass="96040">MAYIDTDTTASYLSFLSYLRFRPMDQNLHQLSATALQAKLTAGEITSVDLVESCLARIERYNSRLNCLLSIRPRTQLFAHAAALDAERRARPSATRSKLHGIPIILKDAIVTGPELGMPTTVGSAVFSNMTAKRNAPLVDLLQEAGMIILGKSNMTEFCGLKSNFIKSGWSTYGGQTNSPYRKRNFIEADQPITAGSSSGSAVAVAAGFAPLSIGTETSAALVYPASVCGVYAYKCGHNSVPMEGVFSISESYDCVGPIARDPKDIVALAEILQQNSKFSMVIASKAGDAGQEFRGFAVGVVASTWGVHESLVAAKWGDAQVIKEYENAVAKMRGRGARVVYPLQAPESDSIRYDGENLISTSYGEFSGRVKEFLQCFEFAGIKDLKDIIAWNDAHADTALRPPYDTQTELIAAVNSKMRPEMLRNIVPRLRHLAGNNGMSEVMRRSGDLDIVLSSSECQLVTYAATAGWPCATVPLGNWRKNGQPYGMFALSKDGEEETLLGFVSAWGKVFEGSEASAGQHVRHSTNSPPTSPSVLTANAVKMETALKSWELDNNIKLIDPKRDALYQYDAEAQKAAQNARPWMVDPSYFKHVRISAVALIKMTMHARSGGNLEIMGLMQGYTEGDTFVVTDAFRLPVEGTETRVNAQGEANEYIVEYLDLCRAQGRQENVVGWYHSHPGYGCWLSGIDVDTESMQQQFQDPFLAVVVDPDRTISAGKVDIGAFRTYPTNYKADFSGTDGFQAVPLAKAAEFGAHSSKYYSLEVSHFKSSLDTHLLELLWHKYWVQTLSQNPLLTNRDFANKQMLDLASKIREATATIRRNRGSQILMGGAVVASKSGDKAMQKLSSEASMIAAKEKAGLLATGVKVSLFNELGDQNRT</sequence>
<comment type="subunit">
    <text evidence="2">Component of the COP9 signalosome (CSN) complex.</text>
</comment>
<dbReference type="GO" id="GO:0008180">
    <property type="term" value="C:COP9 signalosome"/>
    <property type="evidence" value="ECO:0007669"/>
    <property type="project" value="UniProtKB-KW"/>
</dbReference>
<keyword evidence="9" id="KW-0482">Metalloprotease</keyword>
<dbReference type="GO" id="GO:0006508">
    <property type="term" value="P:proteolysis"/>
    <property type="evidence" value="ECO:0007669"/>
    <property type="project" value="UniProtKB-KW"/>
</dbReference>
<evidence type="ECO:0000256" key="2">
    <source>
        <dbReference type="ARBA" id="ARBA00011098"/>
    </source>
</evidence>
<dbReference type="Pfam" id="PF18323">
    <property type="entry name" value="CSN5_C"/>
    <property type="match status" value="1"/>
</dbReference>
<protein>
    <recommendedName>
        <fullName evidence="3">COP9 signalosome complex subunit 5</fullName>
    </recommendedName>
</protein>
<dbReference type="PANTHER" id="PTHR42678">
    <property type="entry name" value="AMIDASE"/>
    <property type="match status" value="1"/>
</dbReference>
<dbReference type="Pfam" id="PF01425">
    <property type="entry name" value="Amidase"/>
    <property type="match status" value="1"/>
</dbReference>
<evidence type="ECO:0000256" key="8">
    <source>
        <dbReference type="ARBA" id="ARBA00022833"/>
    </source>
</evidence>
<dbReference type="Gene3D" id="3.40.140.10">
    <property type="entry name" value="Cytidine Deaminase, domain 2"/>
    <property type="match status" value="1"/>
</dbReference>
<feature type="domain" description="MPN" evidence="10">
    <location>
        <begin position="594"/>
        <end position="731"/>
    </location>
</feature>
<dbReference type="InterPro" id="IPR037518">
    <property type="entry name" value="MPN"/>
</dbReference>
<dbReference type="PANTHER" id="PTHR42678:SF34">
    <property type="entry name" value="OS04G0183300 PROTEIN"/>
    <property type="match status" value="1"/>
</dbReference>
<dbReference type="GO" id="GO:0008237">
    <property type="term" value="F:metallopeptidase activity"/>
    <property type="evidence" value="ECO:0007669"/>
    <property type="project" value="UniProtKB-KW"/>
</dbReference>
<gene>
    <name evidence="11" type="ORF">A9K55_006344</name>
</gene>
<evidence type="ECO:0000256" key="6">
    <source>
        <dbReference type="ARBA" id="ARBA00022790"/>
    </source>
</evidence>
<dbReference type="EMBL" id="CP023323">
    <property type="protein sequence ID" value="ATY60017.1"/>
    <property type="molecule type" value="Genomic_DNA"/>
</dbReference>
<dbReference type="CDD" id="cd08069">
    <property type="entry name" value="MPN_RPN11_CSN5"/>
    <property type="match status" value="1"/>
</dbReference>